<comment type="similarity">
    <text evidence="6">Belongs to the fabD family.</text>
</comment>
<dbReference type="InterPro" id="IPR014043">
    <property type="entry name" value="Acyl_transferase_dom"/>
</dbReference>
<evidence type="ECO:0000256" key="2">
    <source>
        <dbReference type="ARBA" id="ARBA00018953"/>
    </source>
</evidence>
<evidence type="ECO:0000256" key="5">
    <source>
        <dbReference type="ARBA" id="ARBA00048462"/>
    </source>
</evidence>
<evidence type="ECO:0000256" key="3">
    <source>
        <dbReference type="ARBA" id="ARBA00022679"/>
    </source>
</evidence>
<dbReference type="EC" id="2.3.1.39" evidence="1 6"/>
<feature type="domain" description="Malonyl-CoA:ACP transacylase (MAT)" evidence="7">
    <location>
        <begin position="7"/>
        <end position="300"/>
    </location>
</feature>
<dbReference type="InterPro" id="IPR050858">
    <property type="entry name" value="Mal-CoA-ACP_Trans/PKS_FabD"/>
</dbReference>
<dbReference type="GO" id="GO:0004314">
    <property type="term" value="F:[acyl-carrier-protein] S-malonyltransferase activity"/>
    <property type="evidence" value="ECO:0007669"/>
    <property type="project" value="UniProtKB-EC"/>
</dbReference>
<dbReference type="EMBL" id="JAUCBP010000007">
    <property type="protein sequence ID" value="MDM7860728.1"/>
    <property type="molecule type" value="Genomic_DNA"/>
</dbReference>
<evidence type="ECO:0000256" key="1">
    <source>
        <dbReference type="ARBA" id="ARBA00013258"/>
    </source>
</evidence>
<name>A0ABT7SX10_9ALTE</name>
<accession>A0ABT7SX10</accession>
<dbReference type="InterPro" id="IPR024925">
    <property type="entry name" value="Malonyl_CoA-ACP_transAc"/>
</dbReference>
<dbReference type="InterPro" id="IPR004410">
    <property type="entry name" value="Malonyl_CoA-ACP_transAc_FabD"/>
</dbReference>
<dbReference type="Gene3D" id="3.40.366.10">
    <property type="entry name" value="Malonyl-Coenzyme A Acyl Carrier Protein, domain 2"/>
    <property type="match status" value="1"/>
</dbReference>
<dbReference type="PANTHER" id="PTHR42681">
    <property type="entry name" value="MALONYL-COA-ACYL CARRIER PROTEIN TRANSACYLASE, MITOCHONDRIAL"/>
    <property type="match status" value="1"/>
</dbReference>
<evidence type="ECO:0000259" key="7">
    <source>
        <dbReference type="SMART" id="SM00827"/>
    </source>
</evidence>
<dbReference type="SUPFAM" id="SSF52151">
    <property type="entry name" value="FabD/lysophospholipase-like"/>
    <property type="match status" value="1"/>
</dbReference>
<dbReference type="Gene3D" id="3.30.70.250">
    <property type="entry name" value="Malonyl-CoA ACP transacylase, ACP-binding"/>
    <property type="match status" value="1"/>
</dbReference>
<sequence>MSVNACVFPGQGSQSVGMLAAMADEYPQIEQTFEEASASLGYDLWDLVQNDPDQQLNQTHVTQPALLTASVALWRVAQGTIGDVAYLAGHSLGEYSALVCAGAISLSDAVKLVEARGKFMQQAVPAGEGAMYAIIGLADDAIVQCCEAAEQETGGVVAPVNYNSPGQVVIAGASQAAELAANACKEAGAKRALPLAVSVPSHCALMKPAAEQLAALLDTINIAAPQIPVVNNVDVSVETSPDAIKDALVRQLYCPVRWTESVEYLAKQGVDTAFEVGPGKVLTGLIKRIDKSISASPMNEPAHFNAE</sequence>
<dbReference type="Pfam" id="PF00698">
    <property type="entry name" value="Acyl_transf_1"/>
    <property type="match status" value="1"/>
</dbReference>
<dbReference type="Proteomes" id="UP001234343">
    <property type="component" value="Unassembled WGS sequence"/>
</dbReference>
<dbReference type="SMART" id="SM00827">
    <property type="entry name" value="PKS_AT"/>
    <property type="match status" value="1"/>
</dbReference>
<comment type="caution">
    <text evidence="8">The sequence shown here is derived from an EMBL/GenBank/DDBJ whole genome shotgun (WGS) entry which is preliminary data.</text>
</comment>
<keyword evidence="9" id="KW-1185">Reference proteome</keyword>
<evidence type="ECO:0000256" key="4">
    <source>
        <dbReference type="ARBA" id="ARBA00023315"/>
    </source>
</evidence>
<dbReference type="NCBIfam" id="TIGR00128">
    <property type="entry name" value="fabD"/>
    <property type="match status" value="1"/>
</dbReference>
<evidence type="ECO:0000313" key="8">
    <source>
        <dbReference type="EMBL" id="MDM7860728.1"/>
    </source>
</evidence>
<protein>
    <recommendedName>
        <fullName evidence="2 6">Malonyl CoA-acyl carrier protein transacylase</fullName>
        <ecNumber evidence="1 6">2.3.1.39</ecNumber>
    </recommendedName>
</protein>
<keyword evidence="4 6" id="KW-0012">Acyltransferase</keyword>
<gene>
    <name evidence="8" type="primary">fabD</name>
    <name evidence="8" type="ORF">QTP81_08975</name>
</gene>
<evidence type="ECO:0000256" key="6">
    <source>
        <dbReference type="PIRNR" id="PIRNR000446"/>
    </source>
</evidence>
<dbReference type="PIRSF" id="PIRSF000446">
    <property type="entry name" value="Mct"/>
    <property type="match status" value="1"/>
</dbReference>
<organism evidence="8 9">
    <name type="scientific">Alteromonas arenosi</name>
    <dbReference type="NCBI Taxonomy" id="3055817"/>
    <lineage>
        <taxon>Bacteria</taxon>
        <taxon>Pseudomonadati</taxon>
        <taxon>Pseudomonadota</taxon>
        <taxon>Gammaproteobacteria</taxon>
        <taxon>Alteromonadales</taxon>
        <taxon>Alteromonadaceae</taxon>
        <taxon>Alteromonas/Salinimonas group</taxon>
        <taxon>Alteromonas</taxon>
    </lineage>
</organism>
<comment type="catalytic activity">
    <reaction evidence="5 6">
        <text>holo-[ACP] + malonyl-CoA = malonyl-[ACP] + CoA</text>
        <dbReference type="Rhea" id="RHEA:41792"/>
        <dbReference type="Rhea" id="RHEA-COMP:9623"/>
        <dbReference type="Rhea" id="RHEA-COMP:9685"/>
        <dbReference type="ChEBI" id="CHEBI:57287"/>
        <dbReference type="ChEBI" id="CHEBI:57384"/>
        <dbReference type="ChEBI" id="CHEBI:64479"/>
        <dbReference type="ChEBI" id="CHEBI:78449"/>
        <dbReference type="EC" id="2.3.1.39"/>
    </reaction>
</comment>
<evidence type="ECO:0000313" key="9">
    <source>
        <dbReference type="Proteomes" id="UP001234343"/>
    </source>
</evidence>
<dbReference type="InterPro" id="IPR016035">
    <property type="entry name" value="Acyl_Trfase/lysoPLipase"/>
</dbReference>
<keyword evidence="3 6" id="KW-0808">Transferase</keyword>
<dbReference type="SUPFAM" id="SSF55048">
    <property type="entry name" value="Probable ACP-binding domain of malonyl-CoA ACP transacylase"/>
    <property type="match status" value="1"/>
</dbReference>
<reference evidence="8 9" key="1">
    <citation type="submission" date="2023-06" db="EMBL/GenBank/DDBJ databases">
        <title>Alteromonas sp. ASW11-36 isolated from intertidal sand.</title>
        <authorList>
            <person name="Li Y."/>
        </authorList>
    </citation>
    <scope>NUCLEOTIDE SEQUENCE [LARGE SCALE GENOMIC DNA]</scope>
    <source>
        <strain evidence="8 9">ASW11-36</strain>
    </source>
</reference>
<dbReference type="InterPro" id="IPR001227">
    <property type="entry name" value="Ac_transferase_dom_sf"/>
</dbReference>
<proteinExistence type="inferred from homology"/>
<dbReference type="PANTHER" id="PTHR42681:SF1">
    <property type="entry name" value="MALONYL-COA-ACYL CARRIER PROTEIN TRANSACYLASE, MITOCHONDRIAL"/>
    <property type="match status" value="1"/>
</dbReference>
<dbReference type="RefSeq" id="WP_289365017.1">
    <property type="nucleotide sequence ID" value="NZ_JAUCBP010000007.1"/>
</dbReference>
<dbReference type="InterPro" id="IPR016036">
    <property type="entry name" value="Malonyl_transacylase_ACP-bd"/>
</dbReference>